<feature type="transmembrane region" description="Helical" evidence="16">
    <location>
        <begin position="138"/>
        <end position="157"/>
    </location>
</feature>
<dbReference type="PROSITE" id="PS51099">
    <property type="entry name" value="PTS_EIIB_TYPE_2"/>
    <property type="match status" value="1"/>
</dbReference>
<dbReference type="InterPro" id="IPR003352">
    <property type="entry name" value="PTS_EIIC"/>
</dbReference>
<gene>
    <name evidence="19" type="ORF">NQZ67_27585</name>
</gene>
<keyword evidence="14 16" id="KW-0472">Membrane</keyword>
<comment type="catalytic activity">
    <reaction evidence="1">
        <text>D-mannitol(out) + N(pros)-phospho-L-histidyl-[protein] = D-mannitol 1-phosphate(in) + L-histidyl-[protein]</text>
        <dbReference type="Rhea" id="RHEA:33363"/>
        <dbReference type="Rhea" id="RHEA-COMP:9745"/>
        <dbReference type="Rhea" id="RHEA-COMP:9746"/>
        <dbReference type="ChEBI" id="CHEBI:16899"/>
        <dbReference type="ChEBI" id="CHEBI:29979"/>
        <dbReference type="ChEBI" id="CHEBI:61381"/>
        <dbReference type="ChEBI" id="CHEBI:64837"/>
        <dbReference type="EC" id="2.7.1.197"/>
    </reaction>
</comment>
<evidence type="ECO:0000256" key="5">
    <source>
        <dbReference type="ARBA" id="ARBA00021825"/>
    </source>
</evidence>
<keyword evidence="11" id="KW-0598">Phosphotransferase system</keyword>
<keyword evidence="12 16" id="KW-0812">Transmembrane</keyword>
<dbReference type="InterPro" id="IPR013014">
    <property type="entry name" value="PTS_EIIC_2"/>
</dbReference>
<dbReference type="InterPro" id="IPR036095">
    <property type="entry name" value="PTS_EIIB-like_sf"/>
</dbReference>
<dbReference type="InterPro" id="IPR003501">
    <property type="entry name" value="PTS_EIIB_2/3"/>
</dbReference>
<evidence type="ECO:0000256" key="11">
    <source>
        <dbReference type="ARBA" id="ARBA00022683"/>
    </source>
</evidence>
<evidence type="ECO:0000313" key="19">
    <source>
        <dbReference type="EMBL" id="MCR2807658.1"/>
    </source>
</evidence>
<reference evidence="19" key="1">
    <citation type="submission" date="2022-08" db="EMBL/GenBank/DDBJ databases">
        <title>The genomic sequence of strain Paenibacillus sp. SCIV0701.</title>
        <authorList>
            <person name="Zhao H."/>
        </authorList>
    </citation>
    <scope>NUCLEOTIDE SEQUENCE</scope>
    <source>
        <strain evidence="19">SCIV0701</strain>
    </source>
</reference>
<feature type="transmembrane region" description="Helical" evidence="16">
    <location>
        <begin position="89"/>
        <end position="118"/>
    </location>
</feature>
<dbReference type="Pfam" id="PF02302">
    <property type="entry name" value="PTS_IIB"/>
    <property type="match status" value="1"/>
</dbReference>
<feature type="transmembrane region" description="Helical" evidence="16">
    <location>
        <begin position="278"/>
        <end position="302"/>
    </location>
</feature>
<comment type="function">
    <text evidence="2">The phosphoenolpyruvate-dependent sugar phosphotransferase system (sugar PTS), a major carbohydrate active transport system, catalyzes the phosphorylation of incoming sugar substrates concomitantly with their translocation across the cell membrane. The enzyme II CmtAB PTS system is involved in D-mannitol transport.</text>
</comment>
<comment type="subcellular location">
    <subcellularLocation>
        <location evidence="3">Cell membrane</location>
        <topology evidence="3">Multi-pass membrane protein</topology>
    </subcellularLocation>
</comment>
<proteinExistence type="predicted"/>
<keyword evidence="20" id="KW-1185">Reference proteome</keyword>
<dbReference type="Pfam" id="PF02378">
    <property type="entry name" value="PTS_EIIC"/>
    <property type="match status" value="1"/>
</dbReference>
<evidence type="ECO:0000313" key="20">
    <source>
        <dbReference type="Proteomes" id="UP001141950"/>
    </source>
</evidence>
<evidence type="ECO:0000256" key="6">
    <source>
        <dbReference type="ARBA" id="ARBA00022448"/>
    </source>
</evidence>
<keyword evidence="7" id="KW-1003">Cell membrane</keyword>
<dbReference type="Gene3D" id="3.40.50.2300">
    <property type="match status" value="1"/>
</dbReference>
<comment type="caution">
    <text evidence="19">The sequence shown here is derived from an EMBL/GenBank/DDBJ whole genome shotgun (WGS) entry which is preliminary data.</text>
</comment>
<evidence type="ECO:0000256" key="3">
    <source>
        <dbReference type="ARBA" id="ARBA00004651"/>
    </source>
</evidence>
<dbReference type="GO" id="GO:0009401">
    <property type="term" value="P:phosphoenolpyruvate-dependent sugar phosphotransferase system"/>
    <property type="evidence" value="ECO:0007669"/>
    <property type="project" value="UniProtKB-KW"/>
</dbReference>
<dbReference type="InterPro" id="IPR029503">
    <property type="entry name" value="PTS_EIIB_mannitol"/>
</dbReference>
<evidence type="ECO:0000256" key="9">
    <source>
        <dbReference type="ARBA" id="ARBA00022597"/>
    </source>
</evidence>
<keyword evidence="10 19" id="KW-0808">Transferase</keyword>
<protein>
    <recommendedName>
        <fullName evidence="5">PTS system mannitol-specific EIICB component</fullName>
        <ecNumber evidence="4">2.7.1.197</ecNumber>
    </recommendedName>
    <alternativeName>
        <fullName evidence="15">EIICB-Mtl</fullName>
    </alternativeName>
</protein>
<dbReference type="RefSeq" id="WP_257452322.1">
    <property type="nucleotide sequence ID" value="NZ_JANIPJ010000030.1"/>
</dbReference>
<dbReference type="SUPFAM" id="SSF52794">
    <property type="entry name" value="PTS system IIB component-like"/>
    <property type="match status" value="1"/>
</dbReference>
<evidence type="ECO:0000259" key="18">
    <source>
        <dbReference type="PROSITE" id="PS51104"/>
    </source>
</evidence>
<keyword evidence="8" id="KW-0597">Phosphoprotein</keyword>
<evidence type="ECO:0000256" key="4">
    <source>
        <dbReference type="ARBA" id="ARBA00011909"/>
    </source>
</evidence>
<feature type="transmembrane region" description="Helical" evidence="16">
    <location>
        <begin position="58"/>
        <end position="77"/>
    </location>
</feature>
<dbReference type="GO" id="GO:0005886">
    <property type="term" value="C:plasma membrane"/>
    <property type="evidence" value="ECO:0007669"/>
    <property type="project" value="UniProtKB-SubCell"/>
</dbReference>
<dbReference type="GO" id="GO:0090563">
    <property type="term" value="F:protein-phosphocysteine-sugar phosphotransferase activity"/>
    <property type="evidence" value="ECO:0007669"/>
    <property type="project" value="TreeGrafter"/>
</dbReference>
<dbReference type="NCBIfam" id="TIGR00851">
    <property type="entry name" value="mtlA"/>
    <property type="match status" value="1"/>
</dbReference>
<feature type="transmembrane region" description="Helical" evidence="16">
    <location>
        <begin position="322"/>
        <end position="344"/>
    </location>
</feature>
<organism evidence="19 20">
    <name type="scientific">Paenibacillus soyae</name>
    <dbReference type="NCBI Taxonomy" id="2969249"/>
    <lineage>
        <taxon>Bacteria</taxon>
        <taxon>Bacillati</taxon>
        <taxon>Bacillota</taxon>
        <taxon>Bacilli</taxon>
        <taxon>Bacillales</taxon>
        <taxon>Paenibacillaceae</taxon>
        <taxon>Paenibacillus</taxon>
    </lineage>
</organism>
<dbReference type="EMBL" id="JANIPJ010000030">
    <property type="protein sequence ID" value="MCR2807658.1"/>
    <property type="molecule type" value="Genomic_DNA"/>
</dbReference>
<evidence type="ECO:0000256" key="14">
    <source>
        <dbReference type="ARBA" id="ARBA00023136"/>
    </source>
</evidence>
<keyword evidence="6" id="KW-0813">Transport</keyword>
<dbReference type="PANTHER" id="PTHR30181:SF2">
    <property type="entry name" value="PTS SYSTEM MANNITOL-SPECIFIC EIICBA COMPONENT"/>
    <property type="match status" value="1"/>
</dbReference>
<dbReference type="EC" id="2.7.1.197" evidence="4"/>
<feature type="domain" description="PTS EIIC type-2" evidence="18">
    <location>
        <begin position="22"/>
        <end position="351"/>
    </location>
</feature>
<dbReference type="Proteomes" id="UP001141950">
    <property type="component" value="Unassembled WGS sequence"/>
</dbReference>
<evidence type="ECO:0000256" key="1">
    <source>
        <dbReference type="ARBA" id="ARBA00001655"/>
    </source>
</evidence>
<evidence type="ECO:0000256" key="7">
    <source>
        <dbReference type="ARBA" id="ARBA00022475"/>
    </source>
</evidence>
<feature type="transmembrane region" description="Helical" evidence="16">
    <location>
        <begin position="30"/>
        <end position="52"/>
    </location>
</feature>
<evidence type="ECO:0000256" key="12">
    <source>
        <dbReference type="ARBA" id="ARBA00022692"/>
    </source>
</evidence>
<dbReference type="PANTHER" id="PTHR30181">
    <property type="entry name" value="MANNITOL PERMEASE IIC COMPONENT"/>
    <property type="match status" value="1"/>
</dbReference>
<dbReference type="PROSITE" id="PS51104">
    <property type="entry name" value="PTS_EIIC_TYPE_2"/>
    <property type="match status" value="1"/>
</dbReference>
<evidence type="ECO:0000256" key="13">
    <source>
        <dbReference type="ARBA" id="ARBA00022989"/>
    </source>
</evidence>
<dbReference type="AlphaFoldDB" id="A0A9X2MTA5"/>
<evidence type="ECO:0000256" key="15">
    <source>
        <dbReference type="ARBA" id="ARBA00033349"/>
    </source>
</evidence>
<accession>A0A9X2MTA5</accession>
<dbReference type="CDD" id="cd05567">
    <property type="entry name" value="PTS_IIB_mannitol"/>
    <property type="match status" value="1"/>
</dbReference>
<feature type="domain" description="PTS EIIB type-2" evidence="17">
    <location>
        <begin position="393"/>
        <end position="482"/>
    </location>
</feature>
<dbReference type="NCBIfam" id="NF011663">
    <property type="entry name" value="PRK15083.1"/>
    <property type="match status" value="1"/>
</dbReference>
<sequence length="482" mass="50390">MSQVNHQHNDTQGGAKVAIQKFGRFLSGMVMPNIGAFIAWGLITALFIPTGWWPNESFATLVGPMITYLLPLLIGFTGGNMIHGTRGGVVGAIATAGVIVGADIPMFLGAMVMGPLAAWIIKKFDEAIDGKIKSGFEMLVNNFSAGIIGGALALLAFKGIGPVIEVFSKVLANGVDFLVNHNLIPLANILIEPAKVLFLNNAINHGVLGPIAMDQAVKTGQSLIFMLESNPGPGLGILLAYMLFGRGSARQSAPGAVVIHFLGGIHEIYFPYILMRPILLLAVIAGGVAGTFTFSVLGAGLVATPSPGSIIAYFAMTPKGGYLSMLAGVIVATIVSFVVAAIFLKSGKQTAEEDLDAAQAKMKQMKAESKGQAAGAAPTTETAGVKKTNEDVRKIVFSCDAGMGSSAMGASILRKKMKNANVDVSVTNTAINDIPGDADIVITHKTLTDRAKLKAPGAEHISIDDFLKSAEYDLLVQRLGKS</sequence>
<evidence type="ECO:0000256" key="16">
    <source>
        <dbReference type="SAM" id="Phobius"/>
    </source>
</evidence>
<dbReference type="InterPro" id="IPR050893">
    <property type="entry name" value="Sugar_PTS"/>
</dbReference>
<evidence type="ECO:0000259" key="17">
    <source>
        <dbReference type="PROSITE" id="PS51099"/>
    </source>
</evidence>
<dbReference type="InterPro" id="IPR004718">
    <property type="entry name" value="PTS_IIC_mtl"/>
</dbReference>
<evidence type="ECO:0000256" key="8">
    <source>
        <dbReference type="ARBA" id="ARBA00022553"/>
    </source>
</evidence>
<dbReference type="GO" id="GO:0022872">
    <property type="term" value="F:protein-N(PI)-phosphohistidine-mannitol phosphotransferase system transmembrane transporter activity"/>
    <property type="evidence" value="ECO:0007669"/>
    <property type="project" value="InterPro"/>
</dbReference>
<evidence type="ECO:0000256" key="10">
    <source>
        <dbReference type="ARBA" id="ARBA00022679"/>
    </source>
</evidence>
<dbReference type="InterPro" id="IPR013011">
    <property type="entry name" value="PTS_EIIB_2"/>
</dbReference>
<keyword evidence="9" id="KW-0762">Sugar transport</keyword>
<name>A0A9X2MTA5_9BACL</name>
<keyword evidence="13 16" id="KW-1133">Transmembrane helix</keyword>
<evidence type="ECO:0000256" key="2">
    <source>
        <dbReference type="ARBA" id="ARBA00002434"/>
    </source>
</evidence>